<dbReference type="InterPro" id="IPR000792">
    <property type="entry name" value="Tscrpt_reg_LuxR_C"/>
</dbReference>
<proteinExistence type="predicted"/>
<dbReference type="GO" id="GO:0006355">
    <property type="term" value="P:regulation of DNA-templated transcription"/>
    <property type="evidence" value="ECO:0007669"/>
    <property type="project" value="InterPro"/>
</dbReference>
<dbReference type="EMBL" id="RPFW01000001">
    <property type="protein sequence ID" value="TVZ06186.1"/>
    <property type="molecule type" value="Genomic_DNA"/>
</dbReference>
<dbReference type="PANTHER" id="PTHR47691">
    <property type="entry name" value="REGULATOR-RELATED"/>
    <property type="match status" value="1"/>
</dbReference>
<dbReference type="InterPro" id="IPR016032">
    <property type="entry name" value="Sig_transdc_resp-reg_C-effctor"/>
</dbReference>
<dbReference type="GO" id="GO:0016887">
    <property type="term" value="F:ATP hydrolysis activity"/>
    <property type="evidence" value="ECO:0007669"/>
    <property type="project" value="InterPro"/>
</dbReference>
<dbReference type="InterPro" id="IPR049945">
    <property type="entry name" value="AAA_22"/>
</dbReference>
<evidence type="ECO:0000259" key="2">
    <source>
        <dbReference type="PROSITE" id="PS50043"/>
    </source>
</evidence>
<dbReference type="SUPFAM" id="SSF52540">
    <property type="entry name" value="P-loop containing nucleoside triphosphate hydrolases"/>
    <property type="match status" value="1"/>
</dbReference>
<protein>
    <submittedName>
        <fullName evidence="3">LuxR family transcriptional regulator</fullName>
    </submittedName>
</protein>
<dbReference type="InterPro" id="IPR027417">
    <property type="entry name" value="P-loop_NTPase"/>
</dbReference>
<organism evidence="3 4">
    <name type="scientific">Trebonia kvetii</name>
    <dbReference type="NCBI Taxonomy" id="2480626"/>
    <lineage>
        <taxon>Bacteria</taxon>
        <taxon>Bacillati</taxon>
        <taxon>Actinomycetota</taxon>
        <taxon>Actinomycetes</taxon>
        <taxon>Streptosporangiales</taxon>
        <taxon>Treboniaceae</taxon>
        <taxon>Trebonia</taxon>
    </lineage>
</organism>
<comment type="caution">
    <text evidence="3">The sequence shown here is derived from an EMBL/GenBank/DDBJ whole genome shotgun (WGS) entry which is preliminary data.</text>
</comment>
<dbReference type="Proteomes" id="UP000460272">
    <property type="component" value="Unassembled WGS sequence"/>
</dbReference>
<dbReference type="RefSeq" id="WP_145850940.1">
    <property type="nucleotide sequence ID" value="NZ_RPFW01000001.1"/>
</dbReference>
<sequence length="846" mass="87875">MITHGGRLPEPTSRFVGRSQEAAAIRDVLTRARLVTLTGPGGIGKTRLAIRVAGEAVRTFPDGVFLADLSAARDAAGVVRAVAAAVGSRGQTGSRGQPSAGWLAGRLRGRRVLLILDTCEHVVDACADLADTIVHGAAEPVLLVTGRQPLDLPGEVVFRIPPLGVADGASEAVSLLADRGAAVPGFAVTPGTLPRLVDLCRLLDGMPLAIELAALRLRTADLDELLGWLPGHLRQLGVGRPAAGVARHQSLHASVVWSYDLCTPAERLLWARLSVFPGSFDLKAAEAVCGSGTLAFLPGPPRGVRGVVPPGDDRGSGTLAFLPDPPRRVRGVVPPGDDRGSGTLAFLPGPPRGVRGVVPPGDDRGSGMLAAAEIVDTLVALVDKSVVLREQDEGDAARYWLPRVEREHGAEFATDARVCAARHRGHYLDVAAAFAASFNGPGQPGLVAALARDEANLRLAFDGALAEGDGAMAAELAVACWPWLICTDRFGLVRSWLSAVSAGPRPPHRQFAGRLAWVTFIQGDAPTAGPLSDGPAAGPFARLLDGLAAAMDALRHDAYADCAARCDQLTAVLPADERWARGWAAWLGGVAAWFDGDRDTAAERLRSGLELLVPFGGELAVAQHLEAFAWLAEGAGDHRRTARLLGAADRIWQRLAVREGVRAPRFGLALLDAERDVAARQATDALGATRYTAEHAAGMALTTQAAAWNAVQAPPQARSGRGRAPAARQPGTVRGSGRAPGARPGGAGGAGSAAAAVPAQAGAAESAARWALLTAREREVAALVAGGLANKDIASRLVVSKRTVDAHIEHILGKLGYSSRVQIAALAAGQRDYGEGPPIPPPREPG</sequence>
<name>A0A6P2C761_9ACTN</name>
<feature type="compositionally biased region" description="Low complexity" evidence="1">
    <location>
        <begin position="712"/>
        <end position="742"/>
    </location>
</feature>
<dbReference type="Gene3D" id="1.10.10.10">
    <property type="entry name" value="Winged helix-like DNA-binding domain superfamily/Winged helix DNA-binding domain"/>
    <property type="match status" value="1"/>
</dbReference>
<evidence type="ECO:0000256" key="1">
    <source>
        <dbReference type="SAM" id="MobiDB-lite"/>
    </source>
</evidence>
<evidence type="ECO:0000313" key="3">
    <source>
        <dbReference type="EMBL" id="TVZ06186.1"/>
    </source>
</evidence>
<feature type="region of interest" description="Disordered" evidence="1">
    <location>
        <begin position="712"/>
        <end position="753"/>
    </location>
</feature>
<dbReference type="Pfam" id="PF13401">
    <property type="entry name" value="AAA_22"/>
    <property type="match status" value="1"/>
</dbReference>
<accession>A0A6P2C761</accession>
<dbReference type="PRINTS" id="PR00364">
    <property type="entry name" value="DISEASERSIST"/>
</dbReference>
<evidence type="ECO:0000313" key="4">
    <source>
        <dbReference type="Proteomes" id="UP000460272"/>
    </source>
</evidence>
<dbReference type="Pfam" id="PF00196">
    <property type="entry name" value="GerE"/>
    <property type="match status" value="1"/>
</dbReference>
<dbReference type="InterPro" id="IPR036388">
    <property type="entry name" value="WH-like_DNA-bd_sf"/>
</dbReference>
<feature type="domain" description="HTH luxR-type" evidence="2">
    <location>
        <begin position="766"/>
        <end position="831"/>
    </location>
</feature>
<dbReference type="PANTHER" id="PTHR47691:SF3">
    <property type="entry name" value="HTH-TYPE TRANSCRIPTIONAL REGULATOR RV0890C-RELATED"/>
    <property type="match status" value="1"/>
</dbReference>
<gene>
    <name evidence="3" type="ORF">EAS64_01720</name>
</gene>
<dbReference type="PRINTS" id="PR00038">
    <property type="entry name" value="HTHLUXR"/>
</dbReference>
<keyword evidence="4" id="KW-1185">Reference proteome</keyword>
<feature type="region of interest" description="Disordered" evidence="1">
    <location>
        <begin position="333"/>
        <end position="354"/>
    </location>
</feature>
<dbReference type="Gene3D" id="3.40.50.300">
    <property type="entry name" value="P-loop containing nucleotide triphosphate hydrolases"/>
    <property type="match status" value="1"/>
</dbReference>
<dbReference type="PROSITE" id="PS50043">
    <property type="entry name" value="HTH_LUXR_2"/>
    <property type="match status" value="1"/>
</dbReference>
<dbReference type="SMART" id="SM00421">
    <property type="entry name" value="HTH_LUXR"/>
    <property type="match status" value="1"/>
</dbReference>
<dbReference type="SUPFAM" id="SSF46894">
    <property type="entry name" value="C-terminal effector domain of the bipartite response regulators"/>
    <property type="match status" value="1"/>
</dbReference>
<dbReference type="AlphaFoldDB" id="A0A6P2C761"/>
<dbReference type="GO" id="GO:0003677">
    <property type="term" value="F:DNA binding"/>
    <property type="evidence" value="ECO:0007669"/>
    <property type="project" value="InterPro"/>
</dbReference>
<dbReference type="CDD" id="cd06170">
    <property type="entry name" value="LuxR_C_like"/>
    <property type="match status" value="1"/>
</dbReference>
<reference evidence="3 4" key="1">
    <citation type="submission" date="2018-11" db="EMBL/GenBank/DDBJ databases">
        <title>Trebonia kvetii gen.nov., sp.nov., a novel acidophilic actinobacterium, and proposal of the new actinobacterial family Treboniaceae fam. nov.</title>
        <authorList>
            <person name="Rapoport D."/>
            <person name="Sagova-Mareckova M."/>
            <person name="Sedlacek I."/>
            <person name="Provaznik J."/>
            <person name="Kralova S."/>
            <person name="Pavlinic D."/>
            <person name="Benes V."/>
            <person name="Kopecky J."/>
        </authorList>
    </citation>
    <scope>NUCLEOTIDE SEQUENCE [LARGE SCALE GENOMIC DNA]</scope>
    <source>
        <strain evidence="3 4">15Tr583</strain>
    </source>
</reference>
<dbReference type="PROSITE" id="PS00622">
    <property type="entry name" value="HTH_LUXR_1"/>
    <property type="match status" value="1"/>
</dbReference>
<dbReference type="OrthoDB" id="499349at2"/>